<feature type="compositionally biased region" description="Acidic residues" evidence="2">
    <location>
        <begin position="1179"/>
        <end position="1194"/>
    </location>
</feature>
<dbReference type="InterPro" id="IPR027912">
    <property type="entry name" value="CFAP54"/>
</dbReference>
<dbReference type="Gene3D" id="2.60.40.10">
    <property type="entry name" value="Immunoglobulins"/>
    <property type="match status" value="1"/>
</dbReference>
<feature type="region of interest" description="Disordered" evidence="2">
    <location>
        <begin position="1424"/>
        <end position="1474"/>
    </location>
</feature>
<feature type="region of interest" description="Disordered" evidence="2">
    <location>
        <begin position="1586"/>
        <end position="1636"/>
    </location>
</feature>
<accession>A0A2R5G788</accession>
<feature type="compositionally biased region" description="Low complexity" evidence="2">
    <location>
        <begin position="1591"/>
        <end position="1601"/>
    </location>
</feature>
<feature type="compositionally biased region" description="Basic residues" evidence="2">
    <location>
        <begin position="1901"/>
        <end position="1910"/>
    </location>
</feature>
<dbReference type="PANTHER" id="PTHR33487:SF1">
    <property type="entry name" value="CILIA- AND FLAGELLA-ASSOCIATED PROTEIN 54"/>
    <property type="match status" value="1"/>
</dbReference>
<feature type="region of interest" description="Disordered" evidence="2">
    <location>
        <begin position="1175"/>
        <end position="1194"/>
    </location>
</feature>
<dbReference type="GO" id="GO:0060271">
    <property type="term" value="P:cilium assembly"/>
    <property type="evidence" value="ECO:0007669"/>
    <property type="project" value="TreeGrafter"/>
</dbReference>
<proteinExistence type="predicted"/>
<dbReference type="InParanoid" id="A0A2R5G788"/>
<feature type="compositionally biased region" description="Low complexity" evidence="2">
    <location>
        <begin position="430"/>
        <end position="444"/>
    </location>
</feature>
<dbReference type="InterPro" id="IPR036116">
    <property type="entry name" value="FN3_sf"/>
</dbReference>
<evidence type="ECO:0000313" key="4">
    <source>
        <dbReference type="Proteomes" id="UP000241890"/>
    </source>
</evidence>
<evidence type="ECO:0000256" key="2">
    <source>
        <dbReference type="SAM" id="MobiDB-lite"/>
    </source>
</evidence>
<feature type="compositionally biased region" description="Polar residues" evidence="2">
    <location>
        <begin position="1729"/>
        <end position="1738"/>
    </location>
</feature>
<dbReference type="Pfam" id="PF14858">
    <property type="entry name" value="CFAP54_N"/>
    <property type="match status" value="1"/>
</dbReference>
<feature type="compositionally biased region" description="Basic and acidic residues" evidence="2">
    <location>
        <begin position="1625"/>
        <end position="1636"/>
    </location>
</feature>
<organism evidence="3 4">
    <name type="scientific">Hondaea fermentalgiana</name>
    <dbReference type="NCBI Taxonomy" id="2315210"/>
    <lineage>
        <taxon>Eukaryota</taxon>
        <taxon>Sar</taxon>
        <taxon>Stramenopiles</taxon>
        <taxon>Bigyra</taxon>
        <taxon>Labyrinthulomycetes</taxon>
        <taxon>Thraustochytrida</taxon>
        <taxon>Thraustochytriidae</taxon>
        <taxon>Hondaea</taxon>
    </lineage>
</organism>
<keyword evidence="3" id="KW-0282">Flagellum</keyword>
<dbReference type="OrthoDB" id="2104158at2759"/>
<feature type="compositionally biased region" description="Acidic residues" evidence="2">
    <location>
        <begin position="1455"/>
        <end position="1465"/>
    </location>
</feature>
<dbReference type="SUPFAM" id="SSF49265">
    <property type="entry name" value="Fibronectin type III"/>
    <property type="match status" value="1"/>
</dbReference>
<feature type="region of interest" description="Disordered" evidence="2">
    <location>
        <begin position="1900"/>
        <end position="1923"/>
    </location>
</feature>
<feature type="region of interest" description="Disordered" evidence="2">
    <location>
        <begin position="1723"/>
        <end position="1769"/>
    </location>
</feature>
<feature type="compositionally biased region" description="Acidic residues" evidence="2">
    <location>
        <begin position="1602"/>
        <end position="1617"/>
    </location>
</feature>
<keyword evidence="3" id="KW-0969">Cilium</keyword>
<feature type="compositionally biased region" description="Acidic residues" evidence="2">
    <location>
        <begin position="404"/>
        <end position="413"/>
    </location>
</feature>
<feature type="region of interest" description="Disordered" evidence="2">
    <location>
        <begin position="2007"/>
        <end position="2029"/>
    </location>
</feature>
<evidence type="ECO:0000313" key="3">
    <source>
        <dbReference type="EMBL" id="GBG26395.1"/>
    </source>
</evidence>
<dbReference type="InterPro" id="IPR013783">
    <property type="entry name" value="Ig-like_fold"/>
</dbReference>
<feature type="compositionally biased region" description="Basic and acidic residues" evidence="2">
    <location>
        <begin position="414"/>
        <end position="429"/>
    </location>
</feature>
<name>A0A2R5G788_9STRA</name>
<dbReference type="PANTHER" id="PTHR33487">
    <property type="entry name" value="CILIA- AND FLAGELLA-ASSOCIATED PROTEIN 54"/>
    <property type="match status" value="1"/>
</dbReference>
<keyword evidence="3" id="KW-0966">Cell projection</keyword>
<keyword evidence="4" id="KW-1185">Reference proteome</keyword>
<dbReference type="EMBL" id="BEYU01000020">
    <property type="protein sequence ID" value="GBG26395.1"/>
    <property type="molecule type" value="Genomic_DNA"/>
</dbReference>
<feature type="coiled-coil region" evidence="1">
    <location>
        <begin position="1932"/>
        <end position="1962"/>
    </location>
</feature>
<feature type="compositionally biased region" description="Basic and acidic residues" evidence="2">
    <location>
        <begin position="1424"/>
        <end position="1454"/>
    </location>
</feature>
<sequence length="3072" mass="333767">MAGAGLSALERFQHTVKEGVERIRNIENFTCTAGAEAANARACAVADIEVAVQHAQRDVVRPKSRAVLATNLMDLGKKLAALGEFKAAVSVGFEPAAVLTQRWRDRAQSKLLAAKTWAQYLEKGFAFGKASPKLPLAQENHVQDIAAKALDFLREVHQEIQTQAKHEELYWLTHNAAQLCLAICEPMVVLGFAEKVHKDALFAILSVEDQLPLCATKFLPLREKLYVLAWTIYESLGNVKAAKDVAHRFGAQLDELRADEMQAEPVPEDILRALDHAQRLVTTATAKFDLMSVQDAHEAETQVPDILRNALGIDLAADTETDSVWLQGPPAAERLESLASMLAISGTRPLRANASAVHDAGAADLSGYVFVLPYLERALGICLDQVLPAKVSIPADNSESARGDDDDDEVDDDEKTKARGKENLDEIKDALSSSSGAPSSSSPSASLPAQACVSLAASLIKFGCFSGAALLLHALARKDVSCSLCQIQAAKLETLRIIALTSMQLRGEGDSDASGHNGTELLTSLGFHETADALLVSGEMAEVEGRLIYVNSIRVLARTLRAHASTLRCADPDLLHDAALFLWSPFCTAMLDTVSSCSPDTPLNPTLIEVTTEVLDCAHFVVLTCDVEDALLRAIIAVRYATFLHTRDVEDSRSALQILRRGLQSLDVQRGELCAADGMASLTAKEKALRGRPSAGTLASLASIHCDMLCLLFEIEFDLAYHEEVAHSRVASSIGAKLRSTEQRLSAEVRHNKYARALLCAVSLSRREQDDYGEKAKILTTAGKLLAEAVAQEESLLQQATSEEHAEGESVIEEKESPVPSLRIVSRTASSIEIKVCPPVKPGKLAPHHYVIYGKTAGSGTEVSTTNTDLVNMGVPFMACKQDPERPFSVFVTDLVPNETYVFAAAAFDEKNQILGGGIGPTTMEVQTLCPLALIECYGVMAVLAFESIRSVVTGSARDFQALHKSIKDQVNVCKQACRAACAYVVSAFVASERPGPLWMREPVDDFWLVREELVAAPQPSLQAFVKATLLLHRLDKDPRTLWKTSASYSSLVRFDVTRSAVDQSAGLCRHIQLLALALHATCGLQDNTLILQTCSRMYNDLQELFALRRPLAGALRAVLAAQFAMRQIPQLMWTEDICTMYAFCSYQILRYTSASQKDSLAHVALLTTDARDETAYGAEDDSENAPQEEDELEDMPEEAWHVTRTMLEKHQVQHALATKMRMELIDTSMAPLKTLAKIHVAIRNNHSFTEPASSDEGTGAGDESTDHSATESHTLGIDEQVLVCLSRARAAASKEKKGALLRHAWGLLAVAGAEETFDYLQLMAMVCRASLGASGCDTANWADEAQHVLWDLDPACAAHARPFVRDVLWEERYENVAPIEATAALAPPLSTTPDPLGIGDIEILQNRMEELLAIANAGVVNSARDDVENGDGEGHDENGEKESSDEASTKENKDEDEVNAEDEEQKVAREAEREAAKTEIDALRSQLDILERRARLLAAAAQTTGSTAPQDAKAQLAMLAEFERIRALCLYKKWLAVDWSLIHAKDAKINFEDPGEGRLVEGVLDEGPRTDLRWLPIKDSASGAVPPTVPRLRPLPNNLSEGDELGEEDEEEDEEGGSSLGDGVDARHSKMSAEAEALTKAHDAAKAAFKEAYEDSPRLLHYLARAMSRARWGQAWRQVEGIGKLMWNVLEFAWITPTQFTEDAVCEAALVPALRTKLQLARQEEANRSTGAESGQNEDGVESDHPEKSGRTGASGDQDGNEDTDGPSLAPKVEAGCYDWRPIFRAGVAIVEMLENCGAQARKRRGSSARSQRFVCDAWWASRMIGFAVQVLCHLKRWPQLIVLGRRFVAAVDNTEALVSQVLPLVVLAQSNLSQAADAEAQRVRGALEACVASWQESQRKKKRRKPARKAPSSATEAPLSDAEQAYLAEKSALESSLAACESRLEQLKTMELEVARMQQNLTRDKSTSAEALETAQALGKRALLQFLTPESEGLALLAPVPGLGTRRTRTQRTQRSPRSVVSKSSRFSRRTRLNDGASVLSKFTNEPEADPDAELGLSGASVKEAIQAYVKAVQIMRQKQETTLLAQALLELGNLHAAQGGVAGWAAARTAWTDAVDAVLQDVNSVSSWERILESAAKTPTSVSKWTPKENLASCAELTMCQSLLARFGARACVLAATSCAKLAQFSFTGDVDKTMKHLRLGGWLFACLLSASIEHPVRTCDYASYQVRELMPGLDRALFNFQAVRKTAILEALGHIARELSRSSRQADNLLSLPIASLLEYAGRQWCLSASVVLESHLIRSTALTQLGLVRESGLALRAVLLGANFPVDESELLRSSAELHQASSVADEPQDADEVLAILQMQREAHGVQFALTSNEAPWSRANRDGLRSLVTLGPETEPIPWVSKALGPRLMEILRVCRARLVCRVLSFWPPSTRVESEGEEDASLSRNELLEATLKLLNPQLPEVFAQELTGKETEPDADGAETLVSSRDSMLQIAKASSAEVLTCAADVLLAQGKARTTIRWASICLEALASSRAVGDTASNDVDADSPRLNIHAWLHLRFSLLRAAELLGSPESVLAASHSLDHDCEVNAESDIRRAAIVCSAEALARLGSLQEAARVAHTAIIASAEVRDLTYVKAIVIAKQAHAAWIRCSNQQASEAESGESDDIEEASIRAAYTSAQAALGAIGFFEPKKTSPRTKQTLYTDIIAAYAIVARYHAEEERSCGILQDALDTVAVSLIPLPWLKSEAMLLNALLQESTVEAEAEVEKALVACAELACEAQGATLDLGRRACTRLGAAAGASQWLRAAECLGSGFARLGAQLSEFARGASSVADTEEASLRAREMDPFFADTFAQEVGLQGLICRLQREIFGRSVGLDLERHERIRALYAYLSAADDSFRESFMVAATVLPVRDDASPEDDGGEISVPDGLVAAQWVRDKAVDAKNVDLILLRPGRAVPIRKSMPFASVREVRDDLSHAKRMNDSSLLGAAIRQAMVLLGVGSEDEDGVSDDELNGISESNQEELATWLERLFDVRSGTFIEDAGEEFRSILHQVREDDKSAATQ</sequence>
<dbReference type="Proteomes" id="UP000241890">
    <property type="component" value="Unassembled WGS sequence"/>
</dbReference>
<evidence type="ECO:0000256" key="1">
    <source>
        <dbReference type="SAM" id="Coils"/>
    </source>
</evidence>
<feature type="region of interest" description="Disordered" evidence="2">
    <location>
        <begin position="395"/>
        <end position="444"/>
    </location>
</feature>
<reference evidence="3 4" key="1">
    <citation type="submission" date="2017-12" db="EMBL/GenBank/DDBJ databases">
        <title>Sequencing, de novo assembly and annotation of complete genome of a new Thraustochytrid species, strain FCC1311.</title>
        <authorList>
            <person name="Sedici K."/>
            <person name="Godart F."/>
            <person name="Aiese Cigliano R."/>
            <person name="Sanseverino W."/>
            <person name="Barakat M."/>
            <person name="Ortet P."/>
            <person name="Marechal E."/>
            <person name="Cagnac O."/>
            <person name="Amato A."/>
        </authorList>
    </citation>
    <scope>NUCLEOTIDE SEQUENCE [LARGE SCALE GENOMIC DNA]</scope>
</reference>
<keyword evidence="1" id="KW-0175">Coiled coil</keyword>
<feature type="region of interest" description="Disordered" evidence="2">
    <location>
        <begin position="1249"/>
        <end position="1273"/>
    </location>
</feature>
<feature type="compositionally biased region" description="Low complexity" evidence="2">
    <location>
        <begin position="2015"/>
        <end position="2027"/>
    </location>
</feature>
<comment type="caution">
    <text evidence="3">The sequence shown here is derived from an EMBL/GenBank/DDBJ whole genome shotgun (WGS) entry which is preliminary data.</text>
</comment>
<gene>
    <name evidence="3" type="ORF">FCC1311_026162</name>
</gene>
<protein>
    <submittedName>
        <fullName evidence="3">Cilia-and flagella-associated protein 54</fullName>
    </submittedName>
</protein>